<keyword evidence="1" id="KW-0472">Membrane</keyword>
<dbReference type="AlphaFoldDB" id="A0A844QKJ6"/>
<comment type="caution">
    <text evidence="2">The sequence shown here is derived from an EMBL/GenBank/DDBJ whole genome shotgun (WGS) entry which is preliminary data.</text>
</comment>
<keyword evidence="1" id="KW-1133">Transmembrane helix</keyword>
<name>A0A844QKJ6_9HYPH</name>
<evidence type="ECO:0000313" key="3">
    <source>
        <dbReference type="Proteomes" id="UP000463224"/>
    </source>
</evidence>
<feature type="transmembrane region" description="Helical" evidence="1">
    <location>
        <begin position="40"/>
        <end position="65"/>
    </location>
</feature>
<keyword evidence="3" id="KW-1185">Reference proteome</keyword>
<accession>A0A844QKJ6</accession>
<gene>
    <name evidence="2" type="ORF">GN330_23225</name>
</gene>
<proteinExistence type="predicted"/>
<evidence type="ECO:0000313" key="2">
    <source>
        <dbReference type="EMBL" id="MVB00163.1"/>
    </source>
</evidence>
<dbReference type="Pfam" id="PF07386">
    <property type="entry name" value="DUF1499"/>
    <property type="match status" value="1"/>
</dbReference>
<reference evidence="2 3" key="1">
    <citation type="submission" date="2019-12" db="EMBL/GenBank/DDBJ databases">
        <title>Nitratireductor arenosus sp. nov., Isolated from sea sand, Jeju island, South Korea.</title>
        <authorList>
            <person name="Kim W."/>
        </authorList>
    </citation>
    <scope>NUCLEOTIDE SEQUENCE [LARGE SCALE GENOMIC DNA]</scope>
    <source>
        <strain evidence="2 3">CAU 1489</strain>
    </source>
</reference>
<organism evidence="2 3">
    <name type="scientific">Nitratireductor arenosus</name>
    <dbReference type="NCBI Taxonomy" id="2682096"/>
    <lineage>
        <taxon>Bacteria</taxon>
        <taxon>Pseudomonadati</taxon>
        <taxon>Pseudomonadota</taxon>
        <taxon>Alphaproteobacteria</taxon>
        <taxon>Hyphomicrobiales</taxon>
        <taxon>Phyllobacteriaceae</taxon>
        <taxon>Nitratireductor</taxon>
    </lineage>
</organism>
<keyword evidence="1" id="KW-0812">Transmembrane</keyword>
<evidence type="ECO:0000256" key="1">
    <source>
        <dbReference type="SAM" id="Phobius"/>
    </source>
</evidence>
<dbReference type="RefSeq" id="WP_156716118.1">
    <property type="nucleotide sequence ID" value="NZ_WPHG01000012.1"/>
</dbReference>
<protein>
    <submittedName>
        <fullName evidence="2">DUF1499 domain-containing protein</fullName>
    </submittedName>
</protein>
<dbReference type="EMBL" id="WPHG01000012">
    <property type="protein sequence ID" value="MVB00163.1"/>
    <property type="molecule type" value="Genomic_DNA"/>
</dbReference>
<dbReference type="Proteomes" id="UP000463224">
    <property type="component" value="Unassembled WGS sequence"/>
</dbReference>
<feature type="transmembrane region" description="Helical" evidence="1">
    <location>
        <begin position="77"/>
        <end position="99"/>
    </location>
</feature>
<dbReference type="InterPro" id="IPR010865">
    <property type="entry name" value="DUF1499"/>
</dbReference>
<sequence>MYEHRYSAAIRWSARLASFAFVLFLTAALAHRYFGLETVAFLWLLGLVGLMALVGLGLAMAGLLTIWERGGRGARRLASAIVIAALSLAPFAVGLWRMIEYPRLADVATDLVDPPRFRAAAILRDPRANAIRPINGIEAGLIEDHYPKVDGRRYPLAPDRVLEAVHELMARRGWAVVERRGRWQEDREVTVEALAASYLLRFPADVAVRVTDEGETTFVDMRSASHFGAHDLGDNGLRIIRFLADLDATVAAMAVPG</sequence>